<dbReference type="Proteomes" id="UP000436016">
    <property type="component" value="Unassembled WGS sequence"/>
</dbReference>
<evidence type="ECO:0000259" key="4">
    <source>
        <dbReference type="Pfam" id="PF01103"/>
    </source>
</evidence>
<dbReference type="InterPro" id="IPR039910">
    <property type="entry name" value="D15-like"/>
</dbReference>
<evidence type="ECO:0000256" key="3">
    <source>
        <dbReference type="ARBA" id="ARBA00023136"/>
    </source>
</evidence>
<feature type="domain" description="Bacterial surface antigen (D15)" evidence="4">
    <location>
        <begin position="348"/>
        <end position="653"/>
    </location>
</feature>
<proteinExistence type="predicted"/>
<dbReference type="EMBL" id="WUWG01000006">
    <property type="protein sequence ID" value="MXU66503.1"/>
    <property type="molecule type" value="Genomic_DNA"/>
</dbReference>
<protein>
    <submittedName>
        <fullName evidence="6">BamA/TamA family outer membrane protein</fullName>
    </submittedName>
</protein>
<dbReference type="PANTHER" id="PTHR12815">
    <property type="entry name" value="SORTING AND ASSEMBLY MACHINERY SAMM50 PROTEIN FAMILY MEMBER"/>
    <property type="match status" value="1"/>
</dbReference>
<dbReference type="GO" id="GO:0019867">
    <property type="term" value="C:outer membrane"/>
    <property type="evidence" value="ECO:0007669"/>
    <property type="project" value="InterPro"/>
</dbReference>
<sequence length="653" mass="71806">MGQAVGSGYRGIPRTGWRGAALRFLVLFSLLAPQPAAAIEIFGLKIFEGDEVESEIENPVTYTTTFRFRGPSGRKDDVIEGRVRDASRLIGDEGDAVPGTTGLLAKANNDYTNILATLYRRAYYNGVISIRINGQEAADISPLQRMPSKVSIVIDVQSGETFRFGTARVINPAPTRVTPDDEVEKPEELDFRPGARAYSDIIPAVGAYNVELWRQQGHAKAEVVEEEVLAFHPEERLDVTIGIQPGPRMVFGPVTSSGTTRVDRDFIIYMAGLEPGEEFDPDLIKRASDRLSRLGVFSAVQIQEPDTNSNVQPINIEVEDRKPRRIGFGGSVSSIDGIGLEAYWLHRNLFGRAERLRFDFIIKDLKAEDLQLEEGLGTFSYLFQGTFTKPGIINPDTDLELIARAQQEDLENYRERSVEFSAGLNYVRDERVRGRLSVFGNRARFEDDLGTRDFSTFGLIGGLTLDERDDFQDPREGYFIDVEAKPFYEFSFDNQSVRTTVEGRGYYGFGESKNWVLAGRLKLGTVPGASLAETSPDNLFFAGGGGSVRGYPFQGIGVDVPGVGTLGGRSLVEGSAELRVRRNSPFGLAAFVDAAHVGADVVPTFDEDVYFGAGAGVRYFTSVGVLRLDLAAPLNRRDGDPKYGVYIGIGQAF</sequence>
<dbReference type="Gene3D" id="2.40.160.50">
    <property type="entry name" value="membrane protein fhac: a member of the omp85/tpsb transporter family"/>
    <property type="match status" value="1"/>
</dbReference>
<keyword evidence="2" id="KW-1134">Transmembrane beta strand</keyword>
<name>A0A6B0TZS2_9RHOB</name>
<comment type="subcellular location">
    <subcellularLocation>
        <location evidence="1">Membrane</location>
    </subcellularLocation>
</comment>
<reference evidence="6 7" key="1">
    <citation type="submission" date="2019-12" db="EMBL/GenBank/DDBJ databases">
        <title>Strain KN286 was isolated from seawater, which was collected from Caroline Seamount in the tropical western Pacific.</title>
        <authorList>
            <person name="Wang Q."/>
        </authorList>
    </citation>
    <scope>NUCLEOTIDE SEQUENCE [LARGE SCALE GENOMIC DNA]</scope>
    <source>
        <strain evidence="6 7">KN286</strain>
    </source>
</reference>
<gene>
    <name evidence="6" type="ORF">GSH16_13710</name>
</gene>
<dbReference type="Pfam" id="PF01103">
    <property type="entry name" value="Omp85"/>
    <property type="match status" value="1"/>
</dbReference>
<dbReference type="Gene3D" id="3.10.20.310">
    <property type="entry name" value="membrane protein fhac"/>
    <property type="match status" value="1"/>
</dbReference>
<evidence type="ECO:0000256" key="1">
    <source>
        <dbReference type="ARBA" id="ARBA00004370"/>
    </source>
</evidence>
<evidence type="ECO:0000259" key="5">
    <source>
        <dbReference type="Pfam" id="PF07244"/>
    </source>
</evidence>
<evidence type="ECO:0000313" key="6">
    <source>
        <dbReference type="EMBL" id="MXU66503.1"/>
    </source>
</evidence>
<organism evidence="6 7">
    <name type="scientific">Oceanomicrobium pacificus</name>
    <dbReference type="NCBI Taxonomy" id="2692916"/>
    <lineage>
        <taxon>Bacteria</taxon>
        <taxon>Pseudomonadati</taxon>
        <taxon>Pseudomonadota</taxon>
        <taxon>Alphaproteobacteria</taxon>
        <taxon>Rhodobacterales</taxon>
        <taxon>Paracoccaceae</taxon>
        <taxon>Oceanomicrobium</taxon>
    </lineage>
</organism>
<evidence type="ECO:0000256" key="2">
    <source>
        <dbReference type="ARBA" id="ARBA00022452"/>
    </source>
</evidence>
<keyword evidence="3" id="KW-0472">Membrane</keyword>
<dbReference type="RefSeq" id="WP_160856062.1">
    <property type="nucleotide sequence ID" value="NZ_WUWG01000006.1"/>
</dbReference>
<comment type="caution">
    <text evidence="6">The sequence shown here is derived from an EMBL/GenBank/DDBJ whole genome shotgun (WGS) entry which is preliminary data.</text>
</comment>
<keyword evidence="2" id="KW-0812">Transmembrane</keyword>
<dbReference type="AlphaFoldDB" id="A0A6B0TZS2"/>
<evidence type="ECO:0000313" key="7">
    <source>
        <dbReference type="Proteomes" id="UP000436016"/>
    </source>
</evidence>
<keyword evidence="7" id="KW-1185">Reference proteome</keyword>
<dbReference type="InterPro" id="IPR010827">
    <property type="entry name" value="BamA/TamA_POTRA"/>
</dbReference>
<dbReference type="Pfam" id="PF07244">
    <property type="entry name" value="POTRA"/>
    <property type="match status" value="1"/>
</dbReference>
<feature type="domain" description="POTRA" evidence="5">
    <location>
        <begin position="251"/>
        <end position="319"/>
    </location>
</feature>
<dbReference type="PANTHER" id="PTHR12815:SF42">
    <property type="entry name" value="BACTERIAL SURFACE ANTIGEN (D15) DOMAIN-CONTAINING PROTEIN"/>
    <property type="match status" value="1"/>
</dbReference>
<dbReference type="InterPro" id="IPR000184">
    <property type="entry name" value="Bac_surfAg_D15"/>
</dbReference>
<accession>A0A6B0TZS2</accession>